<dbReference type="Proteomes" id="UP000188243">
    <property type="component" value="Chromosome"/>
</dbReference>
<feature type="transmembrane region" description="Helical" evidence="1">
    <location>
        <begin position="7"/>
        <end position="25"/>
    </location>
</feature>
<name>A0A1Q2GWY3_9GAMM</name>
<evidence type="ECO:0000313" key="2">
    <source>
        <dbReference type="EMBL" id="AQP99655.1"/>
    </source>
</evidence>
<dbReference type="RefSeq" id="WP_077536410.1">
    <property type="nucleotide sequence ID" value="NZ_CP019628.1"/>
</dbReference>
<gene>
    <name evidence="2" type="ORF">B0W48_07490</name>
</gene>
<evidence type="ECO:0000313" key="3">
    <source>
        <dbReference type="Proteomes" id="UP000188243"/>
    </source>
</evidence>
<keyword evidence="1" id="KW-0472">Membrane</keyword>
<keyword evidence="1" id="KW-1133">Transmembrane helix</keyword>
<keyword evidence="1" id="KW-0812">Transmembrane</keyword>
<dbReference type="EMBL" id="CP019628">
    <property type="protein sequence ID" value="AQP99655.1"/>
    <property type="molecule type" value="Genomic_DNA"/>
</dbReference>
<proteinExistence type="predicted"/>
<organism evidence="2 3">
    <name type="scientific">Pseudoalteromonas aliena</name>
    <dbReference type="NCBI Taxonomy" id="247523"/>
    <lineage>
        <taxon>Bacteria</taxon>
        <taxon>Pseudomonadati</taxon>
        <taxon>Pseudomonadota</taxon>
        <taxon>Gammaproteobacteria</taxon>
        <taxon>Alteromonadales</taxon>
        <taxon>Pseudoalteromonadaceae</taxon>
        <taxon>Pseudoalteromonas</taxon>
    </lineage>
</organism>
<sequence length="496" mass="56829">MNENRGFITYALVAMVFQAILTFNVEASTHATDIIFSTKYIIVDIDNRHISAQLDLKKNSKGFLKQKTKSSIKWKRAANGVIIKPNQPMIVSRFETAPNSVIRVELTQLQLIHLNDKLYQSVRHYNAIDENSNEIIEAFTERSNVAMLEKQKLKRWDLDLTGKKWTIDGIELLTYSEQPYFSDVASASAHFISKKHGEFIFFNGDKAPFKWHLKDNKLIIKTHINGKKQKYTFWKIDKVGNVGIEFVADVKNSNNTQLHTRRGMFIEQQETVFNLDAIVGSWHLGAHQYDHYADNITIPNIVHPGSRWELTNDGTFLRFKLTHPEQGSVIDCPDDTCYLACKFTHRLIAREGNTLYMENGVVSEFQPMSPLRLNNASVGVVEFNPQHGIEQFSHSWLDFSTLTFNDGKDYKKLRFMVQQQPDGVTNYTVRSFSDNSILAHYSIVNDVLSIIADKITSHYKVLSFSRTQLTACKYGDDQICSEGEIIKIDLHNGVFN</sequence>
<protein>
    <submittedName>
        <fullName evidence="2">Uncharacterized protein</fullName>
    </submittedName>
</protein>
<evidence type="ECO:0000256" key="1">
    <source>
        <dbReference type="SAM" id="Phobius"/>
    </source>
</evidence>
<dbReference type="AlphaFoldDB" id="A0A1Q2GWY3"/>
<accession>A0A1Q2GWY3</accession>
<reference evidence="2 3" key="1">
    <citation type="submission" date="2017-02" db="EMBL/GenBank/DDBJ databases">
        <title>Complete genome sequence of the cold-active Pseudoalteromonas aliena strain EH1 isolated from Arctic seawater.</title>
        <authorList>
            <person name="Kim E."/>
            <person name="Heo E."/>
            <person name="Kim H."/>
            <person name="Kim D."/>
        </authorList>
    </citation>
    <scope>NUCLEOTIDE SEQUENCE [LARGE SCALE GENOMIC DNA]</scope>
    <source>
        <strain evidence="2 3">EH1</strain>
    </source>
</reference>
<dbReference type="KEGG" id="paln:B0W48_07490"/>